<dbReference type="AlphaFoldDB" id="A0A2A6DXU6"/>
<accession>A0A2A6DXU6</accession>
<dbReference type="Gene3D" id="2.170.120.40">
    <property type="entry name" value="YbbR-like domain"/>
    <property type="match status" value="2"/>
</dbReference>
<dbReference type="Gene3D" id="2.170.120.30">
    <property type="match status" value="2"/>
</dbReference>
<evidence type="ECO:0000313" key="3">
    <source>
        <dbReference type="Proteomes" id="UP000243688"/>
    </source>
</evidence>
<sequence length="422" mass="45020">MDKWLRNPNVARIVALAVAVILWSVVRLDKDRSNNGAAGVVLPVSQVIYNVRVVPLYDESRYAIREMSPSEVTLRIDGRTGLTAYRVVVDLRNAGAGEHTVAPRVEGVPGGVRVAVEPASVRIVLEEKKSKEVPVRVAVRGVPADGYRIGDPVVSPERVLVTAPDSRLAEIDVVQGEISVEGADRAVKKDVRLTAYDRSGRAVDAEIAPQVVSVEVPVTLPFKNVPVRVDIGRAPPDGYAVASVVPDVREVTLFGPERRLEAIEFYAVPALDLSGMTGGGKVTVELPAPEGVERIEPDRLTVAVDIVAAVERTIGGIPLLVSGQNRDYDTRIVEPAGGFVSVRAEGAPALLERLRPEDVQAVVDVSNLPPGVHEVAVRFYLPPLIERIGPETIVRVEIAEKRGGSGSPSPAQGSRPSGSPAA</sequence>
<reference evidence="2 3" key="1">
    <citation type="submission" date="2016-12" db="EMBL/GenBank/DDBJ databases">
        <title>Candidatus Reconcilibacillus cellulovorans genome.</title>
        <authorList>
            <person name="Kolinko S."/>
            <person name="Wu Y.-W."/>
            <person name="Tachea F."/>
            <person name="Denzel E."/>
            <person name="Hiras J."/>
            <person name="Baecker N."/>
            <person name="Chan L.J."/>
            <person name="Eichorst S.A."/>
            <person name="Frey D."/>
            <person name="Adams P.D."/>
            <person name="Pray T."/>
            <person name="Tanjore D."/>
            <person name="Petzold C.J."/>
            <person name="Gladden J.M."/>
            <person name="Simmons B.A."/>
            <person name="Singer S.W."/>
        </authorList>
    </citation>
    <scope>NUCLEOTIDE SEQUENCE [LARGE SCALE GENOMIC DNA]</scope>
    <source>
        <strain evidence="2">JTherm</strain>
    </source>
</reference>
<gene>
    <name evidence="2" type="ORF">BLM47_13145</name>
</gene>
<evidence type="ECO:0008006" key="4">
    <source>
        <dbReference type="Google" id="ProtNLM"/>
    </source>
</evidence>
<comment type="caution">
    <text evidence="2">The sequence shown here is derived from an EMBL/GenBank/DDBJ whole genome shotgun (WGS) entry which is preliminary data.</text>
</comment>
<feature type="compositionally biased region" description="Low complexity" evidence="1">
    <location>
        <begin position="407"/>
        <end position="422"/>
    </location>
</feature>
<protein>
    <recommendedName>
        <fullName evidence="4">YbbR-like domain-containing protein</fullName>
    </recommendedName>
</protein>
<organism evidence="2 3">
    <name type="scientific">Candidatus Reconcilbacillus cellulovorans</name>
    <dbReference type="NCBI Taxonomy" id="1906605"/>
    <lineage>
        <taxon>Bacteria</taxon>
        <taxon>Bacillati</taxon>
        <taxon>Bacillota</taxon>
        <taxon>Bacilli</taxon>
        <taxon>Bacillales</taxon>
        <taxon>Paenibacillaceae</taxon>
        <taxon>Candidatus Reconcilbacillus</taxon>
    </lineage>
</organism>
<dbReference type="InterPro" id="IPR012505">
    <property type="entry name" value="YbbR"/>
</dbReference>
<dbReference type="PANTHER" id="PTHR37804">
    <property type="entry name" value="CDAA REGULATORY PROTEIN CDAR"/>
    <property type="match status" value="1"/>
</dbReference>
<dbReference type="EMBL" id="MOXJ01000046">
    <property type="protein sequence ID" value="PDO09327.1"/>
    <property type="molecule type" value="Genomic_DNA"/>
</dbReference>
<proteinExistence type="predicted"/>
<evidence type="ECO:0000313" key="2">
    <source>
        <dbReference type="EMBL" id="PDO09327.1"/>
    </source>
</evidence>
<dbReference type="PANTHER" id="PTHR37804:SF1">
    <property type="entry name" value="CDAA REGULATORY PROTEIN CDAR"/>
    <property type="match status" value="1"/>
</dbReference>
<dbReference type="InterPro" id="IPR053154">
    <property type="entry name" value="c-di-AMP_regulator"/>
</dbReference>
<feature type="region of interest" description="Disordered" evidence="1">
    <location>
        <begin position="399"/>
        <end position="422"/>
    </location>
</feature>
<dbReference type="Proteomes" id="UP000243688">
    <property type="component" value="Unassembled WGS sequence"/>
</dbReference>
<name>A0A2A6DXU6_9BACL</name>
<evidence type="ECO:0000256" key="1">
    <source>
        <dbReference type="SAM" id="MobiDB-lite"/>
    </source>
</evidence>
<dbReference type="Pfam" id="PF07949">
    <property type="entry name" value="YbbR"/>
    <property type="match status" value="2"/>
</dbReference>